<organism evidence="7 8">
    <name type="scientific">Culter alburnus</name>
    <name type="common">Topmouth culter</name>
    <dbReference type="NCBI Taxonomy" id="194366"/>
    <lineage>
        <taxon>Eukaryota</taxon>
        <taxon>Metazoa</taxon>
        <taxon>Chordata</taxon>
        <taxon>Craniata</taxon>
        <taxon>Vertebrata</taxon>
        <taxon>Euteleostomi</taxon>
        <taxon>Actinopterygii</taxon>
        <taxon>Neopterygii</taxon>
        <taxon>Teleostei</taxon>
        <taxon>Ostariophysi</taxon>
        <taxon>Cypriniformes</taxon>
        <taxon>Xenocyprididae</taxon>
        <taxon>Xenocypridinae</taxon>
        <taxon>Culter</taxon>
    </lineage>
</organism>
<comment type="caution">
    <text evidence="7">The sequence shown here is derived from an EMBL/GenBank/DDBJ whole genome shotgun (WGS) entry which is preliminary data.</text>
</comment>
<name>A0AAW1Z6K9_CULAL</name>
<feature type="domain" description="MABP1/WDR62 second WD40" evidence="6">
    <location>
        <begin position="380"/>
        <end position="718"/>
    </location>
</feature>
<evidence type="ECO:0000313" key="7">
    <source>
        <dbReference type="EMBL" id="KAK9957046.1"/>
    </source>
</evidence>
<keyword evidence="1 3" id="KW-0853">WD repeat</keyword>
<feature type="region of interest" description="Disordered" evidence="4">
    <location>
        <begin position="730"/>
        <end position="814"/>
    </location>
</feature>
<dbReference type="InterPro" id="IPR015943">
    <property type="entry name" value="WD40/YVTN_repeat-like_dom_sf"/>
</dbReference>
<feature type="compositionally biased region" description="Low complexity" evidence="4">
    <location>
        <begin position="1176"/>
        <end position="1187"/>
    </location>
</feature>
<dbReference type="Pfam" id="PF24780">
    <property type="entry name" value="WD40_MABP1-WDR62_1st"/>
    <property type="match status" value="1"/>
</dbReference>
<evidence type="ECO:0000259" key="6">
    <source>
        <dbReference type="Pfam" id="PF24782"/>
    </source>
</evidence>
<feature type="compositionally biased region" description="Low complexity" evidence="4">
    <location>
        <begin position="737"/>
        <end position="748"/>
    </location>
</feature>
<dbReference type="InterPro" id="IPR011047">
    <property type="entry name" value="Quinoprotein_ADH-like_sf"/>
</dbReference>
<feature type="region of interest" description="Disordered" evidence="4">
    <location>
        <begin position="1044"/>
        <end position="1125"/>
    </location>
</feature>
<feature type="region of interest" description="Disordered" evidence="4">
    <location>
        <begin position="1165"/>
        <end position="1196"/>
    </location>
</feature>
<evidence type="ECO:0000256" key="4">
    <source>
        <dbReference type="SAM" id="MobiDB-lite"/>
    </source>
</evidence>
<keyword evidence="8" id="KW-1185">Reference proteome</keyword>
<dbReference type="PROSITE" id="PS50082">
    <property type="entry name" value="WD_REPEATS_2"/>
    <property type="match status" value="1"/>
</dbReference>
<evidence type="ECO:0008006" key="9">
    <source>
        <dbReference type="Google" id="ProtNLM"/>
    </source>
</evidence>
<dbReference type="InterPro" id="IPR001680">
    <property type="entry name" value="WD40_rpt"/>
</dbReference>
<dbReference type="Pfam" id="PF24782">
    <property type="entry name" value="WD40_MABP1-WDR62_2nd"/>
    <property type="match status" value="1"/>
</dbReference>
<dbReference type="PROSITE" id="PS50294">
    <property type="entry name" value="WD_REPEATS_REGION"/>
    <property type="match status" value="1"/>
</dbReference>
<dbReference type="PANTHER" id="PTHR44813">
    <property type="entry name" value="MITOGEN-ACTIVATED PROTEIN KINASE-BINDING PROTEIN 1"/>
    <property type="match status" value="1"/>
</dbReference>
<feature type="region of interest" description="Disordered" evidence="4">
    <location>
        <begin position="934"/>
        <end position="980"/>
    </location>
</feature>
<evidence type="ECO:0000256" key="1">
    <source>
        <dbReference type="ARBA" id="ARBA00022574"/>
    </source>
</evidence>
<feature type="region of interest" description="Disordered" evidence="4">
    <location>
        <begin position="1141"/>
        <end position="1160"/>
    </location>
</feature>
<feature type="compositionally biased region" description="Polar residues" evidence="4">
    <location>
        <begin position="793"/>
        <end position="806"/>
    </location>
</feature>
<feature type="compositionally biased region" description="Basic and acidic residues" evidence="4">
    <location>
        <begin position="861"/>
        <end position="878"/>
    </location>
</feature>
<dbReference type="InterPro" id="IPR056161">
    <property type="entry name" value="WD40_MABP1-WDR62_1st"/>
</dbReference>
<evidence type="ECO:0000313" key="8">
    <source>
        <dbReference type="Proteomes" id="UP001479290"/>
    </source>
</evidence>
<dbReference type="GO" id="GO:0046330">
    <property type="term" value="P:positive regulation of JNK cascade"/>
    <property type="evidence" value="ECO:0007669"/>
    <property type="project" value="TreeGrafter"/>
</dbReference>
<dbReference type="Gene3D" id="2.130.10.10">
    <property type="entry name" value="YVTN repeat-like/Quinoprotein amine dehydrogenase"/>
    <property type="match status" value="4"/>
</dbReference>
<evidence type="ECO:0000256" key="2">
    <source>
        <dbReference type="ARBA" id="ARBA00022737"/>
    </source>
</evidence>
<dbReference type="SUPFAM" id="SSF117289">
    <property type="entry name" value="Nucleoporin domain"/>
    <property type="match status" value="1"/>
</dbReference>
<dbReference type="PANTHER" id="PTHR44813:SF1">
    <property type="entry name" value="MITOGEN-ACTIVATED PROTEIN KINASE-BINDING PROTEIN 1"/>
    <property type="match status" value="1"/>
</dbReference>
<feature type="domain" description="MABP1/WDR62 first WD40" evidence="5">
    <location>
        <begin position="50"/>
        <end position="374"/>
    </location>
</feature>
<reference evidence="7 8" key="1">
    <citation type="submission" date="2024-05" db="EMBL/GenBank/DDBJ databases">
        <title>A high-quality chromosomal-level genome assembly of Topmouth culter (Culter alburnus).</title>
        <authorList>
            <person name="Zhao H."/>
        </authorList>
    </citation>
    <scope>NUCLEOTIDE SEQUENCE [LARGE SCALE GENOMIC DNA]</scope>
    <source>
        <strain evidence="7">CATC2023</strain>
        <tissue evidence="7">Muscle</tissue>
    </source>
</reference>
<sequence>MEAFTIKSRIKSLLRSPSIRLRKSRSRFTDSLSSKVTLEKVLGITTAGNSGLSCDPCSGTVAYPAGCVVVLLNPAKNTQQHLINSSRKTISTLSFSSDGRFLVTGESGHLPAVRVWDVSAGTQVCELLEHQYGVSCVAFSPNSKYIVSVGSQHDMSVNVWAWKRNALVAANKVSSKVTAVSFSEDSAHFVTAGNRHVRFWYLEPSRSQEPVPLTGRSGLLGELQNNFFCGVACGRGPKSDSTFCITSSGLLCEFSGRRVLERWVRLQTSSAHALTVTEDLIFCACADGTVRVFSPSDLRFICTLPRPHHLGVDVSTVTQASHLFSRKPDARYPDTVAVTFDPVNRWLSCVYNDHSLYVWDTRDLQKVGKVHSALYHSACVWDLQMFPTDGDGSQTALGSSDLFLSCSSDSTVRFWSSDGVRRANVLSSDLHHVLYMDDNTAALLDVEETAVGGSEKPESSSADSRSGIRSICVSPDGRHLASGDRNGTLRIHDLTCMKEMVKAEAHDSEILCLEYSKPHTGMNLLATASRDRLIHVLEVEEDYGLLQTLDEHSSSVTSVRFAASDGKLRIISCGADKSVYIRTAHRTIRGTTFKRTHHVVRKTTPNDMDVDPTCKYAAVGCQDRSVRVINISSGKQKRSYKGSQTEDGSLLKVQMDPSGLYLATSCSDKNISLFDFRTGECLAAVFGHSEIITALRFSRDCRRLVSASGDSCVFVWRLAPELTVSMRERLSERRPNARNNPFRRSSSSGFTLRRSLSIMSCSSESDREEEDDDDDDDEEPMKTSGDTERRPDSSQSEGSVEETTGASDEGHEWNPMKMCLQDSSVSGACRPRRRWSCRMGSLELMVKSMLELRQLDSLSEDGVKNRSSADRLRDEDRGSTSSLQEWRHRRTARPLSAWLLPACAPEPDGVVLYPDHCPSSLPGPSYPVQIPARAEEAHSPVSGASVGYGSGGFSPDHRRHGSDDDRCERDTNTRRDSETLADGTACSISTCFQTSDSSSRYCEDVRSAVQHVCEANMIFMCRTGRGSLQKAGGVRPLMEDTVSRRSHPYISRTPARLHRSTSALDPTADARRSLPPSRLRREARPVLPKLSLERMEPRTPPSSPRPWDSPNARYMSPTTSSRAKISRCVSVGDGLHLGSGETLPVSGPFTSAPAEPKHLRPHARQRFGSPFDEWPSRSSSPQDPGSSGAVTSDLERPRAAVKAFSVTSDDQVTEPAVSLESCRRAAADLCRSVRRAAGLYRTLMSHDSERSGERQQMQQLMSDALLQVRSELDSVSGPSGSATGEGKPALALLEQYSRLLLRSVEERLQTL</sequence>
<proteinExistence type="predicted"/>
<gene>
    <name evidence="7" type="ORF">ABG768_014742</name>
</gene>
<evidence type="ECO:0000259" key="5">
    <source>
        <dbReference type="Pfam" id="PF24780"/>
    </source>
</evidence>
<dbReference type="SMART" id="SM00320">
    <property type="entry name" value="WD40"/>
    <property type="match status" value="12"/>
</dbReference>
<accession>A0AAW1Z6K9</accession>
<feature type="compositionally biased region" description="Basic and acidic residues" evidence="4">
    <location>
        <begin position="961"/>
        <end position="978"/>
    </location>
</feature>
<dbReference type="GO" id="GO:0043124">
    <property type="term" value="P:negative regulation of canonical NF-kappaB signal transduction"/>
    <property type="evidence" value="ECO:0007669"/>
    <property type="project" value="TreeGrafter"/>
</dbReference>
<dbReference type="GO" id="GO:0005737">
    <property type="term" value="C:cytoplasm"/>
    <property type="evidence" value="ECO:0007669"/>
    <property type="project" value="TreeGrafter"/>
</dbReference>
<protein>
    <recommendedName>
        <fullName evidence="9">Mitogen-activated protein kinase binding protein 1</fullName>
    </recommendedName>
</protein>
<dbReference type="Proteomes" id="UP001479290">
    <property type="component" value="Unassembled WGS sequence"/>
</dbReference>
<dbReference type="FunFam" id="2.130.10.10:FF:000046">
    <property type="entry name" value="WD repeat-containing protein 62 isoform 1"/>
    <property type="match status" value="1"/>
</dbReference>
<dbReference type="InterPro" id="IPR056162">
    <property type="entry name" value="WD40_MABP1-WDR62_2nd"/>
</dbReference>
<keyword evidence="2" id="KW-0677">Repeat</keyword>
<feature type="repeat" description="WD" evidence="3">
    <location>
        <begin position="685"/>
        <end position="718"/>
    </location>
</feature>
<dbReference type="EMBL" id="JAWDJR010000020">
    <property type="protein sequence ID" value="KAK9957046.1"/>
    <property type="molecule type" value="Genomic_DNA"/>
</dbReference>
<feature type="region of interest" description="Disordered" evidence="4">
    <location>
        <begin position="861"/>
        <end position="887"/>
    </location>
</feature>
<feature type="compositionally biased region" description="Acidic residues" evidence="4">
    <location>
        <begin position="766"/>
        <end position="779"/>
    </location>
</feature>
<dbReference type="SUPFAM" id="SSF50998">
    <property type="entry name" value="Quinoprotein alcohol dehydrogenase-like"/>
    <property type="match status" value="1"/>
</dbReference>
<evidence type="ECO:0000256" key="3">
    <source>
        <dbReference type="PROSITE-ProRule" id="PRU00221"/>
    </source>
</evidence>
<dbReference type="InterPro" id="IPR055292">
    <property type="entry name" value="MABP1"/>
</dbReference>